<protein>
    <submittedName>
        <fullName evidence="1">Uncharacterized protein</fullName>
    </submittedName>
</protein>
<accession>A0A5B7DZJ9</accession>
<dbReference type="AlphaFoldDB" id="A0A5B7DZJ9"/>
<evidence type="ECO:0000313" key="1">
    <source>
        <dbReference type="EMBL" id="MPC26517.1"/>
    </source>
</evidence>
<proteinExistence type="predicted"/>
<sequence>MPDIRWFFGPETTADSQGFRRPFASAPTRCSVCRPLPLPAAFCLPPIATARCFLPVAPSSPLALLCLPRIAPTRCFLPPAHCYHRCSLPAAPSTSRGSVLMSFCALLAARCCRRKDTARSPVSAPTLLTLPLKRLLLWNSRRPGAHCRGARIPILSPP</sequence>
<gene>
    <name evidence="1" type="ORF">E2C01_019658</name>
</gene>
<reference evidence="1 2" key="1">
    <citation type="submission" date="2019-05" db="EMBL/GenBank/DDBJ databases">
        <title>Another draft genome of Portunus trituberculatus and its Hox gene families provides insights of decapod evolution.</title>
        <authorList>
            <person name="Jeong J.-H."/>
            <person name="Song I."/>
            <person name="Kim S."/>
            <person name="Choi T."/>
            <person name="Kim D."/>
            <person name="Ryu S."/>
            <person name="Kim W."/>
        </authorList>
    </citation>
    <scope>NUCLEOTIDE SEQUENCE [LARGE SCALE GENOMIC DNA]</scope>
    <source>
        <tissue evidence="1">Muscle</tissue>
    </source>
</reference>
<evidence type="ECO:0000313" key="2">
    <source>
        <dbReference type="Proteomes" id="UP000324222"/>
    </source>
</evidence>
<comment type="caution">
    <text evidence="1">The sequence shown here is derived from an EMBL/GenBank/DDBJ whole genome shotgun (WGS) entry which is preliminary data.</text>
</comment>
<organism evidence="1 2">
    <name type="scientific">Portunus trituberculatus</name>
    <name type="common">Swimming crab</name>
    <name type="synonym">Neptunus trituberculatus</name>
    <dbReference type="NCBI Taxonomy" id="210409"/>
    <lineage>
        <taxon>Eukaryota</taxon>
        <taxon>Metazoa</taxon>
        <taxon>Ecdysozoa</taxon>
        <taxon>Arthropoda</taxon>
        <taxon>Crustacea</taxon>
        <taxon>Multicrustacea</taxon>
        <taxon>Malacostraca</taxon>
        <taxon>Eumalacostraca</taxon>
        <taxon>Eucarida</taxon>
        <taxon>Decapoda</taxon>
        <taxon>Pleocyemata</taxon>
        <taxon>Brachyura</taxon>
        <taxon>Eubrachyura</taxon>
        <taxon>Portunoidea</taxon>
        <taxon>Portunidae</taxon>
        <taxon>Portuninae</taxon>
        <taxon>Portunus</taxon>
    </lineage>
</organism>
<keyword evidence="2" id="KW-1185">Reference proteome</keyword>
<name>A0A5B7DZJ9_PORTR</name>
<dbReference type="Proteomes" id="UP000324222">
    <property type="component" value="Unassembled WGS sequence"/>
</dbReference>
<dbReference type="EMBL" id="VSRR010001610">
    <property type="protein sequence ID" value="MPC26517.1"/>
    <property type="molecule type" value="Genomic_DNA"/>
</dbReference>